<keyword evidence="14 20" id="KW-0472">Membrane</keyword>
<organism evidence="23 24">
    <name type="scientific">Linum tenue</name>
    <dbReference type="NCBI Taxonomy" id="586396"/>
    <lineage>
        <taxon>Eukaryota</taxon>
        <taxon>Viridiplantae</taxon>
        <taxon>Streptophyta</taxon>
        <taxon>Embryophyta</taxon>
        <taxon>Tracheophyta</taxon>
        <taxon>Spermatophyta</taxon>
        <taxon>Magnoliopsida</taxon>
        <taxon>eudicotyledons</taxon>
        <taxon>Gunneridae</taxon>
        <taxon>Pentapetalae</taxon>
        <taxon>rosids</taxon>
        <taxon>fabids</taxon>
        <taxon>Malpighiales</taxon>
        <taxon>Linaceae</taxon>
        <taxon>Linum</taxon>
    </lineage>
</organism>
<feature type="transmembrane region" description="Helical" evidence="20">
    <location>
        <begin position="734"/>
        <end position="753"/>
    </location>
</feature>
<dbReference type="Proteomes" id="UP001154282">
    <property type="component" value="Unassembled WGS sequence"/>
</dbReference>
<keyword evidence="9 20" id="KW-0479">Metal-binding</keyword>
<dbReference type="EMBL" id="CAMGYJ010000011">
    <property type="protein sequence ID" value="CAI0560651.1"/>
    <property type="molecule type" value="Genomic_DNA"/>
</dbReference>
<keyword evidence="13 20" id="KW-1133">Transmembrane helix</keyword>
<feature type="transmembrane region" description="Helical" evidence="20">
    <location>
        <begin position="583"/>
        <end position="603"/>
    </location>
</feature>
<comment type="cofactor">
    <cofactor evidence="1">
        <name>Mn(2+)</name>
        <dbReference type="ChEBI" id="CHEBI:29035"/>
    </cofactor>
</comment>
<evidence type="ECO:0000256" key="2">
    <source>
        <dbReference type="ARBA" id="ARBA00004651"/>
    </source>
</evidence>
<feature type="binding site" evidence="19">
    <location>
        <position position="317"/>
    </location>
    <ligand>
        <name>Mn(2+)</name>
        <dbReference type="ChEBI" id="CHEBI:29035"/>
    </ligand>
</feature>
<dbReference type="FunFam" id="3.90.550.10:FF:000133">
    <property type="entry name" value="Cellulose synthase A catalytic subunit 4"/>
    <property type="match status" value="1"/>
</dbReference>
<name>A0AAV0RTU6_9ROSI</name>
<evidence type="ECO:0000313" key="23">
    <source>
        <dbReference type="EMBL" id="CAI0560651.1"/>
    </source>
</evidence>
<feature type="region of interest" description="Disordered" evidence="21">
    <location>
        <begin position="62"/>
        <end position="158"/>
    </location>
</feature>
<feature type="transmembrane region" description="Helical" evidence="20">
    <location>
        <begin position="615"/>
        <end position="638"/>
    </location>
</feature>
<evidence type="ECO:0000256" key="10">
    <source>
        <dbReference type="ARBA" id="ARBA00022771"/>
    </source>
</evidence>
<comment type="subcellular location">
    <subcellularLocation>
        <location evidence="2 20">Cell membrane</location>
        <topology evidence="2 20">Multi-pass membrane protein</topology>
    </subcellularLocation>
</comment>
<keyword evidence="24" id="KW-1185">Reference proteome</keyword>
<feature type="binding site" evidence="18">
    <location>
        <position position="273"/>
    </location>
    <ligand>
        <name>UDP-alpha-D-glucose</name>
        <dbReference type="ChEBI" id="CHEBI:58885"/>
    </ligand>
</feature>
<evidence type="ECO:0000256" key="15">
    <source>
        <dbReference type="ARBA" id="ARBA00023211"/>
    </source>
</evidence>
<dbReference type="GO" id="GO:0008270">
    <property type="term" value="F:zinc ion binding"/>
    <property type="evidence" value="ECO:0007669"/>
    <property type="project" value="UniProtKB-KW"/>
</dbReference>
<evidence type="ECO:0000256" key="1">
    <source>
        <dbReference type="ARBA" id="ARBA00001936"/>
    </source>
</evidence>
<comment type="pathway">
    <text evidence="3 20">Glycan metabolism; plant cellulose biosynthesis.</text>
</comment>
<comment type="similarity">
    <text evidence="4 20">Belongs to the glycosyltransferase 2 family. Plant cellulose synthase subfamily.</text>
</comment>
<dbReference type="GO" id="GO:0030244">
    <property type="term" value="P:cellulose biosynthetic process"/>
    <property type="evidence" value="ECO:0007669"/>
    <property type="project" value="UniProtKB-KW"/>
</dbReference>
<evidence type="ECO:0000256" key="3">
    <source>
        <dbReference type="ARBA" id="ARBA00004768"/>
    </source>
</evidence>
<dbReference type="InterPro" id="IPR029044">
    <property type="entry name" value="Nucleotide-diphossugar_trans"/>
</dbReference>
<evidence type="ECO:0000256" key="16">
    <source>
        <dbReference type="ARBA" id="ARBA00023316"/>
    </source>
</evidence>
<dbReference type="InterPro" id="IPR027934">
    <property type="entry name" value="CES_Znf_RING"/>
</dbReference>
<dbReference type="InterPro" id="IPR005150">
    <property type="entry name" value="Cellulose_synth"/>
</dbReference>
<dbReference type="SUPFAM" id="SSF53448">
    <property type="entry name" value="Nucleotide-diphospho-sugar transferases"/>
    <property type="match status" value="1"/>
</dbReference>
<keyword evidence="6 20" id="KW-0328">Glycosyltransferase</keyword>
<keyword evidence="5 20" id="KW-1003">Cell membrane</keyword>
<evidence type="ECO:0000256" key="13">
    <source>
        <dbReference type="ARBA" id="ARBA00022989"/>
    </source>
</evidence>
<dbReference type="GO" id="GO:0016760">
    <property type="term" value="F:cellulose synthase (UDP-forming) activity"/>
    <property type="evidence" value="ECO:0007669"/>
    <property type="project" value="UniProtKB-EC"/>
</dbReference>
<dbReference type="SUPFAM" id="SSF57850">
    <property type="entry name" value="RING/U-box"/>
    <property type="match status" value="1"/>
</dbReference>
<comment type="caution">
    <text evidence="20">Lacks conserved residue(s) required for the propagation of feature annotation.</text>
</comment>
<evidence type="ECO:0000256" key="12">
    <source>
        <dbReference type="ARBA" id="ARBA00022916"/>
    </source>
</evidence>
<evidence type="ECO:0000256" key="6">
    <source>
        <dbReference type="ARBA" id="ARBA00022676"/>
    </source>
</evidence>
<dbReference type="Pfam" id="PF14569">
    <property type="entry name" value="zf-UDP"/>
    <property type="match status" value="1"/>
</dbReference>
<sequence length="806" mass="90089">MMEPGAPVCDTCGEAVGLKPNGELFVACHECNFPMCRSCVEYEAKEGRKECLRCSSPYDEHLLDDDADQNPPGGSRSTMAAHLSDPQPQDVGIHARHVSTVSTIDSEMNDESGNPIWKNRVESWKDKKNNKKKKGAKNNKTEQAPAEIPPEQQMEDKQPGEALMQQPLSEIVPMSRNKLTPYRAVIIMRLVILGLFFHYRITNPVDSAFGLWLTSVICEIWFAFSWVLDQFPKWSPINRVTYLDTLSARFERPGEPCELAPVDFFVSTVDPLKEPPLITANTVFLGNTGARDTDGNELPRLVYVSREKRPGYQHHKKAGAENALVRVSAVLTNAPYILNLDCDHYVNNSKAVREAMCFLMDPQVGRDVCYVQFPQRFDGIDKSDRYANRNVVFFDVNMKGLDGIQGPVYVGTGCVFNRQALYGYGPPSMPTLTKSSSSSSSCSWCGCCSCCCPTKKKKAELDATEVYKDAKREELNAAIFNLHEIDSESHSKTIGWIYGSVTEDILTGFKMQCRGWRSIYCMPLRPAFKGSAPINLSDRLHQVLRWALGSVEIFLSRHCPLWYGFGGGRLKWLQRLAYINTIVYPFTSLPLIAYCLIPAICLLTGKFIIPTLSNLASVLFLGLFMSIILTAVLELRWSGVGIEDLWRNEQFWVIGGVSAHLFAVFQGFLKMLAGIDTNFTVTAKAAEDAEFGELYMVKWTTVLIPPTTLLIVNIVGVVAGFSDALNKGYEAWGPLFGKVFFAFWVILHLYPFLKGLMGRQNRTPTIVVLWSVLLASVFSLVWVKINPFVNKVDPMEIAGTCSSIDC</sequence>
<feature type="compositionally biased region" description="Basic residues" evidence="21">
    <location>
        <begin position="128"/>
        <end position="137"/>
    </location>
</feature>
<dbReference type="Gene3D" id="3.30.40.10">
    <property type="entry name" value="Zinc/RING finger domain, C3HC4 (zinc finger)"/>
    <property type="match status" value="1"/>
</dbReference>
<feature type="transmembrane region" description="Helical" evidence="20">
    <location>
        <begin position="765"/>
        <end position="785"/>
    </location>
</feature>
<evidence type="ECO:0000256" key="7">
    <source>
        <dbReference type="ARBA" id="ARBA00022679"/>
    </source>
</evidence>
<dbReference type="InterPro" id="IPR013083">
    <property type="entry name" value="Znf_RING/FYVE/PHD"/>
</dbReference>
<comment type="caution">
    <text evidence="23">The sequence shown here is derived from an EMBL/GenBank/DDBJ whole genome shotgun (WGS) entry which is preliminary data.</text>
</comment>
<comment type="catalytic activity">
    <reaction evidence="17 20">
        <text>[(1-&gt;4)-beta-D-glucosyl](n) + UDP-alpha-D-glucose = [(1-&gt;4)-beta-D-glucosyl](n+1) + UDP + H(+)</text>
        <dbReference type="Rhea" id="RHEA:19929"/>
        <dbReference type="Rhea" id="RHEA-COMP:10033"/>
        <dbReference type="Rhea" id="RHEA-COMP:10034"/>
        <dbReference type="ChEBI" id="CHEBI:15378"/>
        <dbReference type="ChEBI" id="CHEBI:18246"/>
        <dbReference type="ChEBI" id="CHEBI:58223"/>
        <dbReference type="ChEBI" id="CHEBI:58885"/>
        <dbReference type="EC" id="2.4.1.12"/>
    </reaction>
</comment>
<reference evidence="23" key="1">
    <citation type="submission" date="2022-08" db="EMBL/GenBank/DDBJ databases">
        <authorList>
            <person name="Gutierrez-Valencia J."/>
        </authorList>
    </citation>
    <scope>NUCLEOTIDE SEQUENCE</scope>
</reference>
<dbReference type="AlphaFoldDB" id="A0AAV0RTU6"/>
<gene>
    <name evidence="23" type="ORF">LITE_LOCUS49772</name>
</gene>
<keyword evidence="11 20" id="KW-0862">Zinc</keyword>
<evidence type="ECO:0000256" key="9">
    <source>
        <dbReference type="ARBA" id="ARBA00022723"/>
    </source>
</evidence>
<accession>A0AAV0RTU6</accession>
<dbReference type="GO" id="GO:0071555">
    <property type="term" value="P:cell wall organization"/>
    <property type="evidence" value="ECO:0007669"/>
    <property type="project" value="UniProtKB-KW"/>
</dbReference>
<feature type="binding site" evidence="19">
    <location>
        <position position="341"/>
    </location>
    <ligand>
        <name>Mn(2+)</name>
        <dbReference type="ChEBI" id="CHEBI:29035"/>
    </ligand>
</feature>
<evidence type="ECO:0000256" key="19">
    <source>
        <dbReference type="PIRSR" id="PIRSR605150-3"/>
    </source>
</evidence>
<evidence type="ECO:0000256" key="21">
    <source>
        <dbReference type="SAM" id="MobiDB-lite"/>
    </source>
</evidence>
<keyword evidence="10 20" id="KW-0863">Zinc-finger</keyword>
<keyword evidence="16 20" id="KW-0961">Cell wall biogenesis/degradation</keyword>
<evidence type="ECO:0000256" key="20">
    <source>
        <dbReference type="RuleBase" id="RU361116"/>
    </source>
</evidence>
<evidence type="ECO:0000256" key="17">
    <source>
        <dbReference type="ARBA" id="ARBA00048682"/>
    </source>
</evidence>
<comment type="cofactor">
    <cofactor evidence="20">
        <name>Zn(2+)</name>
        <dbReference type="ChEBI" id="CHEBI:29105"/>
    </cofactor>
    <text evidence="20">Binds 2 Zn(2+) ions per subunit.</text>
</comment>
<keyword evidence="12 20" id="KW-0135">Cellulose biosynthesis</keyword>
<evidence type="ECO:0000256" key="11">
    <source>
        <dbReference type="ARBA" id="ARBA00022833"/>
    </source>
</evidence>
<feature type="transmembrane region" description="Helical" evidence="20">
    <location>
        <begin position="702"/>
        <end position="722"/>
    </location>
</feature>
<dbReference type="Gene3D" id="3.90.550.10">
    <property type="entry name" value="Spore Coat Polysaccharide Biosynthesis Protein SpsA, Chain A"/>
    <property type="match status" value="1"/>
</dbReference>
<evidence type="ECO:0000256" key="8">
    <source>
        <dbReference type="ARBA" id="ARBA00022692"/>
    </source>
</evidence>
<proteinExistence type="inferred from homology"/>
<feature type="binding site" evidence="18">
    <location>
        <position position="316"/>
    </location>
    <ligand>
        <name>UDP-alpha-D-glucose</name>
        <dbReference type="ChEBI" id="CHEBI:58885"/>
    </ligand>
</feature>
<feature type="domain" description="Cellulose synthase RING-type zinc finger" evidence="22">
    <location>
        <begin position="7"/>
        <end position="60"/>
    </location>
</feature>
<feature type="transmembrane region" description="Helical" evidence="20">
    <location>
        <begin position="650"/>
        <end position="669"/>
    </location>
</feature>
<keyword evidence="15" id="KW-0464">Manganese</keyword>
<dbReference type="PANTHER" id="PTHR13301">
    <property type="entry name" value="X-BOX TRANSCRIPTION FACTOR-RELATED"/>
    <property type="match status" value="1"/>
</dbReference>
<dbReference type="EC" id="2.4.1.12" evidence="20"/>
<feature type="binding site" evidence="18">
    <location>
        <position position="267"/>
    </location>
    <ligand>
        <name>UDP-alpha-D-glucose</name>
        <dbReference type="ChEBI" id="CHEBI:58885"/>
    </ligand>
</feature>
<evidence type="ECO:0000256" key="5">
    <source>
        <dbReference type="ARBA" id="ARBA00022475"/>
    </source>
</evidence>
<dbReference type="Pfam" id="PF03552">
    <property type="entry name" value="Cellulose_synt"/>
    <property type="match status" value="2"/>
</dbReference>
<keyword evidence="8 20" id="KW-0812">Transmembrane</keyword>
<protein>
    <recommendedName>
        <fullName evidence="20">Cellulose synthase</fullName>
        <ecNumber evidence="20">2.4.1.12</ecNumber>
    </recommendedName>
</protein>
<evidence type="ECO:0000256" key="14">
    <source>
        <dbReference type="ARBA" id="ARBA00023136"/>
    </source>
</evidence>
<evidence type="ECO:0000256" key="4">
    <source>
        <dbReference type="ARBA" id="ARBA00007548"/>
    </source>
</evidence>
<feature type="binding site" evidence="18">
    <location>
        <position position="274"/>
    </location>
    <ligand>
        <name>UDP-alpha-D-glucose</name>
        <dbReference type="ChEBI" id="CHEBI:58885"/>
    </ligand>
</feature>
<keyword evidence="7 20" id="KW-0808">Transferase</keyword>
<evidence type="ECO:0000313" key="24">
    <source>
        <dbReference type="Proteomes" id="UP001154282"/>
    </source>
</evidence>
<dbReference type="GO" id="GO:0005886">
    <property type="term" value="C:plasma membrane"/>
    <property type="evidence" value="ECO:0007669"/>
    <property type="project" value="UniProtKB-SubCell"/>
</dbReference>
<evidence type="ECO:0000259" key="22">
    <source>
        <dbReference type="Pfam" id="PF14569"/>
    </source>
</evidence>
<evidence type="ECO:0000256" key="18">
    <source>
        <dbReference type="PIRSR" id="PIRSR605150-2"/>
    </source>
</evidence>